<organism evidence="2 3">
    <name type="scientific">Lentiprolixibacter aurantiacus</name>
    <dbReference type="NCBI Taxonomy" id="2993939"/>
    <lineage>
        <taxon>Bacteria</taxon>
        <taxon>Pseudomonadati</taxon>
        <taxon>Bacteroidota</taxon>
        <taxon>Flavobacteriia</taxon>
        <taxon>Flavobacteriales</taxon>
        <taxon>Flavobacteriaceae</taxon>
        <taxon>Lentiprolixibacter</taxon>
    </lineage>
</organism>
<dbReference type="Proteomes" id="UP001207116">
    <property type="component" value="Unassembled WGS sequence"/>
</dbReference>
<dbReference type="EMBL" id="JAPFQP010000003">
    <property type="protein sequence ID" value="MCX2720106.1"/>
    <property type="molecule type" value="Genomic_DNA"/>
</dbReference>
<dbReference type="RefSeq" id="WP_266013618.1">
    <property type="nucleotide sequence ID" value="NZ_JAPFQP010000003.1"/>
</dbReference>
<gene>
    <name evidence="2" type="ORF">OO016_10885</name>
</gene>
<reference evidence="2" key="1">
    <citation type="submission" date="2022-11" db="EMBL/GenBank/DDBJ databases">
        <title>The characterization of three novel Bacteroidetes species and genomic analysis of their roles in tidal elemental geochemical cycles.</title>
        <authorList>
            <person name="Ma K.-J."/>
        </authorList>
    </citation>
    <scope>NUCLEOTIDE SEQUENCE</scope>
    <source>
        <strain evidence="2">M415</strain>
    </source>
</reference>
<dbReference type="AlphaFoldDB" id="A0AAE3SPD6"/>
<accession>A0AAE3SPD6</accession>
<feature type="domain" description="UspA" evidence="1">
    <location>
        <begin position="1"/>
        <end position="147"/>
    </location>
</feature>
<keyword evidence="3" id="KW-1185">Reference proteome</keyword>
<comment type="caution">
    <text evidence="2">The sequence shown here is derived from an EMBL/GenBank/DDBJ whole genome shotgun (WGS) entry which is preliminary data.</text>
</comment>
<dbReference type="SUPFAM" id="SSF52402">
    <property type="entry name" value="Adenine nucleotide alpha hydrolases-like"/>
    <property type="match status" value="2"/>
</dbReference>
<proteinExistence type="predicted"/>
<dbReference type="CDD" id="cd00293">
    <property type="entry name" value="USP-like"/>
    <property type="match status" value="1"/>
</dbReference>
<evidence type="ECO:0000313" key="2">
    <source>
        <dbReference type="EMBL" id="MCX2720106.1"/>
    </source>
</evidence>
<name>A0AAE3SPD6_9FLAO</name>
<sequence length="282" mass="32642">MKNMLVLTDFSNNAYNALYYATRLFRDVECRIYLLNVFSENTPLISPNRAKGKNRNLLVQLEEESREGLEKDFHRINLDAPNEKHLRKTISRKGNLPDIVHEIVADREIDLIVMGNTGKTEAIPVFMGSNVINVVKAMPDCPVLAVPREKECDIPFEIAFATDYNRNYDAQVMNPLCFMASICKAAIRIIHINEEGRLSSNQKTNLNTLREYLRDLRHTVHWMPDFSSKTEVINTFLEELGIGMISMIYYRHGFLENLMRERVIKRMSFEVEVPFLIIPQAD</sequence>
<evidence type="ECO:0000259" key="1">
    <source>
        <dbReference type="Pfam" id="PF00582"/>
    </source>
</evidence>
<dbReference type="InterPro" id="IPR006016">
    <property type="entry name" value="UspA"/>
</dbReference>
<protein>
    <submittedName>
        <fullName evidence="2">Universal stress protein</fullName>
    </submittedName>
</protein>
<dbReference type="Gene3D" id="3.40.50.620">
    <property type="entry name" value="HUPs"/>
    <property type="match status" value="2"/>
</dbReference>
<dbReference type="Pfam" id="PF00582">
    <property type="entry name" value="Usp"/>
    <property type="match status" value="1"/>
</dbReference>
<evidence type="ECO:0000313" key="3">
    <source>
        <dbReference type="Proteomes" id="UP001207116"/>
    </source>
</evidence>
<dbReference type="InterPro" id="IPR014729">
    <property type="entry name" value="Rossmann-like_a/b/a_fold"/>
</dbReference>